<organism evidence="2 3">
    <name type="scientific">Acer saccharum</name>
    <name type="common">Sugar maple</name>
    <dbReference type="NCBI Taxonomy" id="4024"/>
    <lineage>
        <taxon>Eukaryota</taxon>
        <taxon>Viridiplantae</taxon>
        <taxon>Streptophyta</taxon>
        <taxon>Embryophyta</taxon>
        <taxon>Tracheophyta</taxon>
        <taxon>Spermatophyta</taxon>
        <taxon>Magnoliopsida</taxon>
        <taxon>eudicotyledons</taxon>
        <taxon>Gunneridae</taxon>
        <taxon>Pentapetalae</taxon>
        <taxon>rosids</taxon>
        <taxon>malvids</taxon>
        <taxon>Sapindales</taxon>
        <taxon>Sapindaceae</taxon>
        <taxon>Hippocastanoideae</taxon>
        <taxon>Acereae</taxon>
        <taxon>Acer</taxon>
    </lineage>
</organism>
<accession>A0AA39VS20</accession>
<evidence type="ECO:0000259" key="1">
    <source>
        <dbReference type="Pfam" id="PF13456"/>
    </source>
</evidence>
<dbReference type="InterPro" id="IPR044730">
    <property type="entry name" value="RNase_H-like_dom_plant"/>
</dbReference>
<evidence type="ECO:0000313" key="3">
    <source>
        <dbReference type="Proteomes" id="UP001168877"/>
    </source>
</evidence>
<dbReference type="Proteomes" id="UP001168877">
    <property type="component" value="Unassembled WGS sequence"/>
</dbReference>
<dbReference type="Pfam" id="PF13456">
    <property type="entry name" value="RVT_3"/>
    <property type="match status" value="1"/>
</dbReference>
<proteinExistence type="predicted"/>
<keyword evidence="3" id="KW-1185">Reference proteome</keyword>
<dbReference type="PANTHER" id="PTHR47074:SF48">
    <property type="entry name" value="POLYNUCLEOTIDYL TRANSFERASE, RIBONUCLEASE H-LIKE SUPERFAMILY PROTEIN"/>
    <property type="match status" value="1"/>
</dbReference>
<reference evidence="2" key="1">
    <citation type="journal article" date="2022" name="Plant J.">
        <title>Strategies of tolerance reflected in two North American maple genomes.</title>
        <authorList>
            <person name="McEvoy S.L."/>
            <person name="Sezen U.U."/>
            <person name="Trouern-Trend A."/>
            <person name="McMahon S.M."/>
            <person name="Schaberg P.G."/>
            <person name="Yang J."/>
            <person name="Wegrzyn J.L."/>
            <person name="Swenson N.G."/>
        </authorList>
    </citation>
    <scope>NUCLEOTIDE SEQUENCE</scope>
    <source>
        <strain evidence="2">NS2018</strain>
    </source>
</reference>
<dbReference type="GO" id="GO:0004523">
    <property type="term" value="F:RNA-DNA hybrid ribonuclease activity"/>
    <property type="evidence" value="ECO:0007669"/>
    <property type="project" value="InterPro"/>
</dbReference>
<dbReference type="EMBL" id="JAUESC010000381">
    <property type="protein sequence ID" value="KAK0590472.1"/>
    <property type="molecule type" value="Genomic_DNA"/>
</dbReference>
<name>A0AA39VS20_ACESA</name>
<feature type="domain" description="RNase H type-1" evidence="1">
    <location>
        <begin position="6"/>
        <end position="96"/>
    </location>
</feature>
<dbReference type="InterPro" id="IPR036397">
    <property type="entry name" value="RNaseH_sf"/>
</dbReference>
<dbReference type="PANTHER" id="PTHR47074">
    <property type="entry name" value="BNAC02G40300D PROTEIN"/>
    <property type="match status" value="1"/>
</dbReference>
<dbReference type="AlphaFoldDB" id="A0AA39VS20"/>
<evidence type="ECO:0000313" key="2">
    <source>
        <dbReference type="EMBL" id="KAK0590472.1"/>
    </source>
</evidence>
<dbReference type="InterPro" id="IPR052929">
    <property type="entry name" value="RNase_H-like_EbsB-rel"/>
</dbReference>
<gene>
    <name evidence="2" type="ORF">LWI29_027604</name>
</gene>
<sequence>MASSAQLVKVGYSTQIAEALAIKRGLQLARDVGLLSCSIESNAQVVVNLIKLPGTPCSEVGLIIKDIKLLLEEIPNSVVDFASRTSNMAVHMLAKLGLSVETDMFWLEECPP</sequence>
<dbReference type="Gene3D" id="3.30.420.10">
    <property type="entry name" value="Ribonuclease H-like superfamily/Ribonuclease H"/>
    <property type="match status" value="1"/>
</dbReference>
<comment type="caution">
    <text evidence="2">The sequence shown here is derived from an EMBL/GenBank/DDBJ whole genome shotgun (WGS) entry which is preliminary data.</text>
</comment>
<protein>
    <recommendedName>
        <fullName evidence="1">RNase H type-1 domain-containing protein</fullName>
    </recommendedName>
</protein>
<dbReference type="InterPro" id="IPR002156">
    <property type="entry name" value="RNaseH_domain"/>
</dbReference>
<reference evidence="2" key="2">
    <citation type="submission" date="2023-06" db="EMBL/GenBank/DDBJ databases">
        <authorList>
            <person name="Swenson N.G."/>
            <person name="Wegrzyn J.L."/>
            <person name="Mcevoy S.L."/>
        </authorList>
    </citation>
    <scope>NUCLEOTIDE SEQUENCE</scope>
    <source>
        <strain evidence="2">NS2018</strain>
        <tissue evidence="2">Leaf</tissue>
    </source>
</reference>
<dbReference type="CDD" id="cd06222">
    <property type="entry name" value="RNase_H_like"/>
    <property type="match status" value="1"/>
</dbReference>
<dbReference type="GO" id="GO:0003676">
    <property type="term" value="F:nucleic acid binding"/>
    <property type="evidence" value="ECO:0007669"/>
    <property type="project" value="InterPro"/>
</dbReference>